<dbReference type="Proteomes" id="UP000000600">
    <property type="component" value="Unassembled WGS sequence"/>
</dbReference>
<dbReference type="InParanoid" id="A0DDZ4"/>
<accession>A0DDZ4</accession>
<dbReference type="RefSeq" id="XP_001448658.1">
    <property type="nucleotide sequence ID" value="XM_001448621.1"/>
</dbReference>
<name>A0DDZ4_PARTE</name>
<dbReference type="OrthoDB" id="287912at2759"/>
<dbReference type="KEGG" id="ptm:GSPATT00016103001"/>
<dbReference type="AlphaFoldDB" id="A0DDZ4"/>
<evidence type="ECO:0000313" key="3">
    <source>
        <dbReference type="Proteomes" id="UP000000600"/>
    </source>
</evidence>
<dbReference type="HOGENOM" id="CLU_693485_0_0_1"/>
<protein>
    <recommendedName>
        <fullName evidence="1">TLDc domain-containing protein</fullName>
    </recommendedName>
</protein>
<sequence length="398" mass="46972">MTHQFWKLKDADTKKSSILSLTINANTSLDWFVLSVQMSSNQITKDMESKNYPRYQYTSIQIEQQLCKIFFPLIKDENVKQMIFDFYQTEFFTIADQYQKLREICKNTIDLIQSLVNKLDVLIQQVKLKQIVFVQQTFQFHKIKDLFTDLHQVKSKDISSIIQQKVTDYFRYIRKLTPEQVHIQIQQQKQENSSDIESLQVDDMITSYQAIITAMRDLELRKVSKIPKPVHQQGCGTLLQTLEQIISKKHNEQLKAELVYNHKVDYEKVQFWQNLTGQPNTLVICKQKNSQYFGGYTPSQWQYGFPGKDPDLITFLFQCHGQELRVHTINRELKQRAINCGVKQMEFGQKNLVISTDFQRVEMKIFPGFSEQPDKYHVCQTITDEQDIFKVYVLKKIS</sequence>
<dbReference type="EMBL" id="CT868396">
    <property type="protein sequence ID" value="CAK81261.1"/>
    <property type="molecule type" value="Genomic_DNA"/>
</dbReference>
<proteinExistence type="predicted"/>
<dbReference type="GeneID" id="5034443"/>
<organism evidence="2 3">
    <name type="scientific">Paramecium tetraurelia</name>
    <dbReference type="NCBI Taxonomy" id="5888"/>
    <lineage>
        <taxon>Eukaryota</taxon>
        <taxon>Sar</taxon>
        <taxon>Alveolata</taxon>
        <taxon>Ciliophora</taxon>
        <taxon>Intramacronucleata</taxon>
        <taxon>Oligohymenophorea</taxon>
        <taxon>Peniculida</taxon>
        <taxon>Parameciidae</taxon>
        <taxon>Paramecium</taxon>
    </lineage>
</organism>
<dbReference type="Pfam" id="PF07534">
    <property type="entry name" value="TLD"/>
    <property type="match status" value="1"/>
</dbReference>
<evidence type="ECO:0000259" key="1">
    <source>
        <dbReference type="Pfam" id="PF07534"/>
    </source>
</evidence>
<gene>
    <name evidence="2" type="ORF">GSPATT00016103001</name>
</gene>
<feature type="domain" description="TLDc" evidence="1">
    <location>
        <begin position="240"/>
        <end position="391"/>
    </location>
</feature>
<keyword evidence="3" id="KW-1185">Reference proteome</keyword>
<dbReference type="InterPro" id="IPR006571">
    <property type="entry name" value="TLDc_dom"/>
</dbReference>
<evidence type="ECO:0000313" key="2">
    <source>
        <dbReference type="EMBL" id="CAK81261.1"/>
    </source>
</evidence>
<reference evidence="2 3" key="1">
    <citation type="journal article" date="2006" name="Nature">
        <title>Global trends of whole-genome duplications revealed by the ciliate Paramecium tetraurelia.</title>
        <authorList>
            <consortium name="Genoscope"/>
            <person name="Aury J.-M."/>
            <person name="Jaillon O."/>
            <person name="Duret L."/>
            <person name="Noel B."/>
            <person name="Jubin C."/>
            <person name="Porcel B.M."/>
            <person name="Segurens B."/>
            <person name="Daubin V."/>
            <person name="Anthouard V."/>
            <person name="Aiach N."/>
            <person name="Arnaiz O."/>
            <person name="Billaut A."/>
            <person name="Beisson J."/>
            <person name="Blanc I."/>
            <person name="Bouhouche K."/>
            <person name="Camara F."/>
            <person name="Duharcourt S."/>
            <person name="Guigo R."/>
            <person name="Gogendeau D."/>
            <person name="Katinka M."/>
            <person name="Keller A.-M."/>
            <person name="Kissmehl R."/>
            <person name="Klotz C."/>
            <person name="Koll F."/>
            <person name="Le Moue A."/>
            <person name="Lepere C."/>
            <person name="Malinsky S."/>
            <person name="Nowacki M."/>
            <person name="Nowak J.K."/>
            <person name="Plattner H."/>
            <person name="Poulain J."/>
            <person name="Ruiz F."/>
            <person name="Serrano V."/>
            <person name="Zagulski M."/>
            <person name="Dessen P."/>
            <person name="Betermier M."/>
            <person name="Weissenbach J."/>
            <person name="Scarpelli C."/>
            <person name="Schachter V."/>
            <person name="Sperling L."/>
            <person name="Meyer E."/>
            <person name="Cohen J."/>
            <person name="Wincker P."/>
        </authorList>
    </citation>
    <scope>NUCLEOTIDE SEQUENCE [LARGE SCALE GENOMIC DNA]</scope>
    <source>
        <strain evidence="2 3">Stock d4-2</strain>
    </source>
</reference>
<dbReference type="OMA" id="QRAINCG"/>